<dbReference type="Proteomes" id="UP000659388">
    <property type="component" value="Unassembled WGS sequence"/>
</dbReference>
<organism evidence="4 5">
    <name type="scientific">Fulvivirga sediminis</name>
    <dbReference type="NCBI Taxonomy" id="2803949"/>
    <lineage>
        <taxon>Bacteria</taxon>
        <taxon>Pseudomonadati</taxon>
        <taxon>Bacteroidota</taxon>
        <taxon>Cytophagia</taxon>
        <taxon>Cytophagales</taxon>
        <taxon>Fulvivirgaceae</taxon>
        <taxon>Fulvivirga</taxon>
    </lineage>
</organism>
<dbReference type="RefSeq" id="WP_202245000.1">
    <property type="nucleotide sequence ID" value="NZ_JAESIY010000007.1"/>
</dbReference>
<accession>A0A937F8N9</accession>
<dbReference type="PANTHER" id="PTHR43329">
    <property type="entry name" value="EPOXIDE HYDROLASE"/>
    <property type="match status" value="1"/>
</dbReference>
<sequence>MKLYLSLFLIFIFHIGYSQDDHLDPNYVAARSIISSIDTVVTPNGIDERFYAEIGGLKQWISVKGQDKGKPILLFVHGGPGSPLNPVSWIYQKPLEEYFTVVNYDQRGTGKTFAANGTLNLRENMKIEDFVNDVIDITRLLCKKYKKEKVVIVGHSWGTVIATKAIIKHPELFHAYVGIGQVINVLENEKISYEYALQKASEDHNVQAMKALKSIAPYPNGHDLPVEHIIVARKWAQYYGGLSAYRANNDYYFNAALLSPDYSEQDVMAIDNGTFFTLGCVMKELATVDLSNIRRIPIPVIMLCGRHDYTTPTLPTIQWMKKLNAPKKKIVWFENSAHLIPVEEPGKMLITFVNTVLPLGH</sequence>
<proteinExistence type="inferred from homology"/>
<name>A0A937F8N9_9BACT</name>
<gene>
    <name evidence="4" type="ORF">JL102_13775</name>
</gene>
<comment type="similarity">
    <text evidence="1">Belongs to the peptidase S33 family.</text>
</comment>
<evidence type="ECO:0000313" key="4">
    <source>
        <dbReference type="EMBL" id="MBL3657211.1"/>
    </source>
</evidence>
<dbReference type="EMBL" id="JAESIY010000007">
    <property type="protein sequence ID" value="MBL3657211.1"/>
    <property type="molecule type" value="Genomic_DNA"/>
</dbReference>
<dbReference type="AlphaFoldDB" id="A0A937F8N9"/>
<dbReference type="GO" id="GO:0008233">
    <property type="term" value="F:peptidase activity"/>
    <property type="evidence" value="ECO:0007669"/>
    <property type="project" value="InterPro"/>
</dbReference>
<evidence type="ECO:0000313" key="5">
    <source>
        <dbReference type="Proteomes" id="UP000659388"/>
    </source>
</evidence>
<feature type="domain" description="AB hydrolase-1" evidence="3">
    <location>
        <begin position="71"/>
        <end position="345"/>
    </location>
</feature>
<keyword evidence="5" id="KW-1185">Reference proteome</keyword>
<evidence type="ECO:0000259" key="3">
    <source>
        <dbReference type="Pfam" id="PF00561"/>
    </source>
</evidence>
<comment type="caution">
    <text evidence="4">The sequence shown here is derived from an EMBL/GenBank/DDBJ whole genome shotgun (WGS) entry which is preliminary data.</text>
</comment>
<protein>
    <submittedName>
        <fullName evidence="4">Alpha/beta hydrolase</fullName>
    </submittedName>
</protein>
<dbReference type="SUPFAM" id="SSF53474">
    <property type="entry name" value="alpha/beta-Hydrolases"/>
    <property type="match status" value="1"/>
</dbReference>
<dbReference type="InterPro" id="IPR002410">
    <property type="entry name" value="Peptidase_S33"/>
</dbReference>
<dbReference type="InterPro" id="IPR029058">
    <property type="entry name" value="AB_hydrolase_fold"/>
</dbReference>
<evidence type="ECO:0000256" key="1">
    <source>
        <dbReference type="ARBA" id="ARBA00010088"/>
    </source>
</evidence>
<keyword evidence="2 4" id="KW-0378">Hydrolase</keyword>
<reference evidence="4" key="1">
    <citation type="submission" date="2021-01" db="EMBL/GenBank/DDBJ databases">
        <title>Fulvivirga kasyanovii gen. nov., sp nov., a novel member of the phylum Bacteroidetes isolated from seawater in a mussel farm.</title>
        <authorList>
            <person name="Zhao L.-H."/>
            <person name="Wang Z.-J."/>
        </authorList>
    </citation>
    <scope>NUCLEOTIDE SEQUENCE</scope>
    <source>
        <strain evidence="4">2943</strain>
    </source>
</reference>
<dbReference type="Gene3D" id="3.40.50.1820">
    <property type="entry name" value="alpha/beta hydrolase"/>
    <property type="match status" value="1"/>
</dbReference>
<dbReference type="Pfam" id="PF00561">
    <property type="entry name" value="Abhydrolase_1"/>
    <property type="match status" value="1"/>
</dbReference>
<dbReference type="GO" id="GO:0006508">
    <property type="term" value="P:proteolysis"/>
    <property type="evidence" value="ECO:0007669"/>
    <property type="project" value="InterPro"/>
</dbReference>
<dbReference type="PRINTS" id="PR00793">
    <property type="entry name" value="PROAMNOPTASE"/>
</dbReference>
<evidence type="ECO:0000256" key="2">
    <source>
        <dbReference type="ARBA" id="ARBA00022801"/>
    </source>
</evidence>
<dbReference type="InterPro" id="IPR000073">
    <property type="entry name" value="AB_hydrolase_1"/>
</dbReference>